<gene>
    <name evidence="3" type="ORF">POF50_008740</name>
</gene>
<proteinExistence type="predicted"/>
<organism evidence="3">
    <name type="scientific">Streptantibioticus silvisoli</name>
    <dbReference type="NCBI Taxonomy" id="2705255"/>
    <lineage>
        <taxon>Bacteria</taxon>
        <taxon>Bacillati</taxon>
        <taxon>Actinomycetota</taxon>
        <taxon>Actinomycetes</taxon>
        <taxon>Kitasatosporales</taxon>
        <taxon>Streptomycetaceae</taxon>
        <taxon>Streptantibioticus</taxon>
    </lineage>
</organism>
<feature type="region of interest" description="Disordered" evidence="1">
    <location>
        <begin position="79"/>
        <end position="126"/>
    </location>
</feature>
<feature type="domain" description="Transcription regulator BetR N-terminal" evidence="2">
    <location>
        <begin position="15"/>
        <end position="79"/>
    </location>
</feature>
<evidence type="ECO:0000256" key="1">
    <source>
        <dbReference type="SAM" id="MobiDB-lite"/>
    </source>
</evidence>
<accession>A0AA90H7K5</accession>
<name>A0AA90H7K5_9ACTN</name>
<dbReference type="InterPro" id="IPR001387">
    <property type="entry name" value="Cro/C1-type_HTH"/>
</dbReference>
<dbReference type="CDD" id="cd00093">
    <property type="entry name" value="HTH_XRE"/>
    <property type="match status" value="1"/>
</dbReference>
<dbReference type="Pfam" id="PF08667">
    <property type="entry name" value="BetR"/>
    <property type="match status" value="1"/>
</dbReference>
<sequence>MTMCAGETLRLTVGALMSRTGEKQRDLATAIGLTQTQISRKQSGQVSWSLADCDRLAAHWAISVPDLLSGPTHAAALLPDNRLAPGRGTALSAPTDLPPLPGDEPVDAPAPMPGDDDTVPACQSSL</sequence>
<dbReference type="SUPFAM" id="SSF47413">
    <property type="entry name" value="lambda repressor-like DNA-binding domains"/>
    <property type="match status" value="1"/>
</dbReference>
<feature type="compositionally biased region" description="Pro residues" evidence="1">
    <location>
        <begin position="96"/>
        <end position="112"/>
    </location>
</feature>
<evidence type="ECO:0000313" key="3">
    <source>
        <dbReference type="EMBL" id="MDI5969427.1"/>
    </source>
</evidence>
<dbReference type="Gene3D" id="1.10.260.40">
    <property type="entry name" value="lambda repressor-like DNA-binding domains"/>
    <property type="match status" value="1"/>
</dbReference>
<dbReference type="RefSeq" id="WP_271317312.1">
    <property type="nucleotide sequence ID" value="NZ_JABXJJ020000009.1"/>
</dbReference>
<dbReference type="InterPro" id="IPR010982">
    <property type="entry name" value="Lambda_DNA-bd_dom_sf"/>
</dbReference>
<protein>
    <submittedName>
        <fullName evidence="3">Helix-turn-helix transcriptional regulator</fullName>
    </submittedName>
</protein>
<comment type="caution">
    <text evidence="3">The sequence shown here is derived from an EMBL/GenBank/DDBJ whole genome shotgun (WGS) entry which is preliminary data.</text>
</comment>
<evidence type="ECO:0000259" key="2">
    <source>
        <dbReference type="Pfam" id="PF08667"/>
    </source>
</evidence>
<reference evidence="3" key="1">
    <citation type="submission" date="2023-05" db="EMBL/GenBank/DDBJ databases">
        <title>Streptantibioticus silvisoli sp. nov., acidotolerant actinomycetes 1 from pine litter.</title>
        <authorList>
            <person name="Swiecimska M."/>
            <person name="Golinska P."/>
            <person name="Sangal V."/>
            <person name="Wachnowicz B."/>
            <person name="Goodfellow M."/>
        </authorList>
    </citation>
    <scope>NUCLEOTIDE SEQUENCE</scope>
    <source>
        <strain evidence="3">SL13</strain>
    </source>
</reference>
<dbReference type="EMBL" id="JABXJJ020000009">
    <property type="protein sequence ID" value="MDI5969427.1"/>
    <property type="molecule type" value="Genomic_DNA"/>
</dbReference>
<dbReference type="InterPro" id="IPR013975">
    <property type="entry name" value="Tscrpt_reg_BetR_N"/>
</dbReference>
<dbReference type="AlphaFoldDB" id="A0AA90H7K5"/>
<dbReference type="GO" id="GO:0003677">
    <property type="term" value="F:DNA binding"/>
    <property type="evidence" value="ECO:0007669"/>
    <property type="project" value="InterPro"/>
</dbReference>